<feature type="transmembrane region" description="Helical" evidence="1">
    <location>
        <begin position="12"/>
        <end position="37"/>
    </location>
</feature>
<evidence type="ECO:0000256" key="1">
    <source>
        <dbReference type="SAM" id="Phobius"/>
    </source>
</evidence>
<keyword evidence="1" id="KW-0472">Membrane</keyword>
<comment type="caution">
    <text evidence="2">The sequence shown here is derived from an EMBL/GenBank/DDBJ whole genome shotgun (WGS) entry which is preliminary data.</text>
</comment>
<sequence>MDPNTTKTVNGFFNLAVRIILYSCSIAVAIAGIWALARKIRSSGWKAATDQRLDALETYSQKDYERLKRLEVESIAKREEFEDIHEIMRLNLNASQQLLKSNLEGGNNKAGIQKASDEIQEYLRSKV</sequence>
<dbReference type="AlphaFoldDB" id="A0AB35TZE4"/>
<keyword evidence="1" id="KW-0812">Transmembrane</keyword>
<proteinExistence type="predicted"/>
<name>A0AB35TZE4_9FIRM</name>
<keyword evidence="1" id="KW-1133">Transmembrane helix</keyword>
<reference evidence="2 3" key="1">
    <citation type="submission" date="2022-03" db="EMBL/GenBank/DDBJ databases">
        <title>Novel taxa within the pig intestine.</title>
        <authorList>
            <person name="Wylensek D."/>
            <person name="Bishof K."/>
            <person name="Afrizal A."/>
            <person name="Clavel T."/>
        </authorList>
    </citation>
    <scope>NUCLEOTIDE SEQUENCE [LARGE SCALE GENOMIC DNA]</scope>
    <source>
        <strain evidence="2 3">CLA-KB-P133</strain>
    </source>
</reference>
<keyword evidence="3" id="KW-1185">Reference proteome</keyword>
<dbReference type="RefSeq" id="WP_370595322.1">
    <property type="nucleotide sequence ID" value="NZ_JALBUR010000001.1"/>
</dbReference>
<evidence type="ECO:0000313" key="2">
    <source>
        <dbReference type="EMBL" id="MDX8418647.1"/>
    </source>
</evidence>
<dbReference type="Proteomes" id="UP001286174">
    <property type="component" value="Unassembled WGS sequence"/>
</dbReference>
<organism evidence="2 3">
    <name type="scientific">Grylomicrobium aquisgranensis</name>
    <dbReference type="NCBI Taxonomy" id="2926318"/>
    <lineage>
        <taxon>Bacteria</taxon>
        <taxon>Bacillati</taxon>
        <taxon>Bacillota</taxon>
        <taxon>Erysipelotrichia</taxon>
        <taxon>Erysipelotrichales</taxon>
        <taxon>Erysipelotrichaceae</taxon>
        <taxon>Grylomicrobium</taxon>
    </lineage>
</organism>
<protein>
    <submittedName>
        <fullName evidence="2">Uncharacterized protein</fullName>
    </submittedName>
</protein>
<gene>
    <name evidence="2" type="ORF">MOZ60_00905</name>
</gene>
<evidence type="ECO:0000313" key="3">
    <source>
        <dbReference type="Proteomes" id="UP001286174"/>
    </source>
</evidence>
<accession>A0AB35TZE4</accession>
<dbReference type="EMBL" id="JALBUR010000001">
    <property type="protein sequence ID" value="MDX8418647.1"/>
    <property type="molecule type" value="Genomic_DNA"/>
</dbReference>